<accession>A0AAN6Y2E2</accession>
<keyword evidence="4" id="KW-1185">Reference proteome</keyword>
<gene>
    <name evidence="3" type="ORF">QBC37DRAFT_22999</name>
</gene>
<evidence type="ECO:0000256" key="1">
    <source>
        <dbReference type="SAM" id="MobiDB-lite"/>
    </source>
</evidence>
<dbReference type="Pfam" id="PF26177">
    <property type="entry name" value="zf_C2H2_17_1st"/>
    <property type="match status" value="1"/>
</dbReference>
<name>A0AAN6Y2E2_9PEZI</name>
<protein>
    <submittedName>
        <fullName evidence="3">Zinc finger protein GLI2</fullName>
    </submittedName>
</protein>
<dbReference type="AlphaFoldDB" id="A0AAN6Y2E2"/>
<feature type="compositionally biased region" description="Low complexity" evidence="1">
    <location>
        <begin position="245"/>
        <end position="261"/>
    </location>
</feature>
<dbReference type="Proteomes" id="UP001301769">
    <property type="component" value="Unassembled WGS sequence"/>
</dbReference>
<feature type="region of interest" description="Disordered" evidence="1">
    <location>
        <begin position="433"/>
        <end position="493"/>
    </location>
</feature>
<feature type="region of interest" description="Disordered" evidence="1">
    <location>
        <begin position="208"/>
        <end position="276"/>
    </location>
</feature>
<feature type="compositionally biased region" description="Low complexity" evidence="1">
    <location>
        <begin position="480"/>
        <end position="493"/>
    </location>
</feature>
<dbReference type="SMART" id="SM00355">
    <property type="entry name" value="ZnF_C2H2"/>
    <property type="match status" value="2"/>
</dbReference>
<organism evidence="3 4">
    <name type="scientific">Rhypophila decipiens</name>
    <dbReference type="NCBI Taxonomy" id="261697"/>
    <lineage>
        <taxon>Eukaryota</taxon>
        <taxon>Fungi</taxon>
        <taxon>Dikarya</taxon>
        <taxon>Ascomycota</taxon>
        <taxon>Pezizomycotina</taxon>
        <taxon>Sordariomycetes</taxon>
        <taxon>Sordariomycetidae</taxon>
        <taxon>Sordariales</taxon>
        <taxon>Naviculisporaceae</taxon>
        <taxon>Rhypophila</taxon>
    </lineage>
</organism>
<dbReference type="InterPro" id="IPR059095">
    <property type="entry name" value="Znf_C2H2_17_2nd"/>
</dbReference>
<comment type="caution">
    <text evidence="3">The sequence shown here is derived from an EMBL/GenBank/DDBJ whole genome shotgun (WGS) entry which is preliminary data.</text>
</comment>
<sequence length="566" mass="61521">MLSSTGSGMFSFCQTGPADLQGSWDTAAEGQQNYAEFPDAVDYYAGDAEDYVLPFGQITPKPDHMDAMDDLHARWTPAAAVEAKAPKAEPMRRVTSRSSTGSHKHRSSKLSSASSKKGRSRVQSILSSAQMSKLDMTGNASAYQDGSVTDGRLMDVQQYLAQDLDSLSVSPHVNGPAFYSGMMGYPDGLSYTADLGASMVQHVNPQVFDTGLQGHSPHSWGSLSPGDSRMSSPGVLDGVSDDMWSAVPSASSPGGSQNSSSPPFPGQSPRMSRKLDASQYVAAEDMHGNMVSASAEDAFSLPPPFSSRRLSGEGESARDHYLYKNVQPDKTDGLFHCPWEGQASCNHKPEKLKCNYDKFVDSHLKPYRCKVEGCQNARFSSTACLLRHEREAHAMHGHGEKPYLCTYEGCERSLPGHGFPRQWNLRDHMRRVHNDNGAPVQPTSPPSSGSNTASRGRKRKTDSQEKQSSQDKASGRKSSKASQEAAASAAKAAEAQANAEIDAWWNHQKALQSLVQEYVHPDDPQSLQYIKNAQDHLTAMGKISHELVASNKAEVLQRPYGRSFKG</sequence>
<dbReference type="Gene3D" id="3.30.160.60">
    <property type="entry name" value="Classic Zinc Finger"/>
    <property type="match status" value="1"/>
</dbReference>
<reference evidence="3" key="1">
    <citation type="journal article" date="2023" name="Mol. Phylogenet. Evol.">
        <title>Genome-scale phylogeny and comparative genomics of the fungal order Sordariales.</title>
        <authorList>
            <person name="Hensen N."/>
            <person name="Bonometti L."/>
            <person name="Westerberg I."/>
            <person name="Brannstrom I.O."/>
            <person name="Guillou S."/>
            <person name="Cros-Aarteil S."/>
            <person name="Calhoun S."/>
            <person name="Haridas S."/>
            <person name="Kuo A."/>
            <person name="Mondo S."/>
            <person name="Pangilinan J."/>
            <person name="Riley R."/>
            <person name="LaButti K."/>
            <person name="Andreopoulos B."/>
            <person name="Lipzen A."/>
            <person name="Chen C."/>
            <person name="Yan M."/>
            <person name="Daum C."/>
            <person name="Ng V."/>
            <person name="Clum A."/>
            <person name="Steindorff A."/>
            <person name="Ohm R.A."/>
            <person name="Martin F."/>
            <person name="Silar P."/>
            <person name="Natvig D.O."/>
            <person name="Lalanne C."/>
            <person name="Gautier V."/>
            <person name="Ament-Velasquez S.L."/>
            <person name="Kruys A."/>
            <person name="Hutchinson M.I."/>
            <person name="Powell A.J."/>
            <person name="Barry K."/>
            <person name="Miller A.N."/>
            <person name="Grigoriev I.V."/>
            <person name="Debuchy R."/>
            <person name="Gladieux P."/>
            <person name="Hiltunen Thoren M."/>
            <person name="Johannesson H."/>
        </authorList>
    </citation>
    <scope>NUCLEOTIDE SEQUENCE</scope>
    <source>
        <strain evidence="3">PSN293</strain>
    </source>
</reference>
<reference evidence="3" key="2">
    <citation type="submission" date="2023-05" db="EMBL/GenBank/DDBJ databases">
        <authorList>
            <consortium name="Lawrence Berkeley National Laboratory"/>
            <person name="Steindorff A."/>
            <person name="Hensen N."/>
            <person name="Bonometti L."/>
            <person name="Westerberg I."/>
            <person name="Brannstrom I.O."/>
            <person name="Guillou S."/>
            <person name="Cros-Aarteil S."/>
            <person name="Calhoun S."/>
            <person name="Haridas S."/>
            <person name="Kuo A."/>
            <person name="Mondo S."/>
            <person name="Pangilinan J."/>
            <person name="Riley R."/>
            <person name="Labutti K."/>
            <person name="Andreopoulos B."/>
            <person name="Lipzen A."/>
            <person name="Chen C."/>
            <person name="Yanf M."/>
            <person name="Daum C."/>
            <person name="Ng V."/>
            <person name="Clum A."/>
            <person name="Ohm R."/>
            <person name="Martin F."/>
            <person name="Silar P."/>
            <person name="Natvig D."/>
            <person name="Lalanne C."/>
            <person name="Gautier V."/>
            <person name="Ament-Velasquez S.L."/>
            <person name="Kruys A."/>
            <person name="Hutchinson M.I."/>
            <person name="Powell A.J."/>
            <person name="Barry K."/>
            <person name="Miller A.N."/>
            <person name="Grigoriev I.V."/>
            <person name="Debuchy R."/>
            <person name="Gladieux P."/>
            <person name="Thoren M.H."/>
            <person name="Johannesson H."/>
        </authorList>
    </citation>
    <scope>NUCLEOTIDE SEQUENCE</scope>
    <source>
        <strain evidence="3">PSN293</strain>
    </source>
</reference>
<dbReference type="Pfam" id="PF26176">
    <property type="entry name" value="zf_C2H2_17_2"/>
    <property type="match status" value="1"/>
</dbReference>
<evidence type="ECO:0000259" key="2">
    <source>
        <dbReference type="SMART" id="SM00355"/>
    </source>
</evidence>
<proteinExistence type="predicted"/>
<feature type="domain" description="C2H2-type" evidence="2">
    <location>
        <begin position="403"/>
        <end position="433"/>
    </location>
</feature>
<feature type="region of interest" description="Disordered" evidence="1">
    <location>
        <begin position="80"/>
        <end position="125"/>
    </location>
</feature>
<evidence type="ECO:0000313" key="3">
    <source>
        <dbReference type="EMBL" id="KAK4210956.1"/>
    </source>
</evidence>
<dbReference type="InterPro" id="IPR059009">
    <property type="entry name" value="Znf_C2H2_17_1st"/>
</dbReference>
<dbReference type="InterPro" id="IPR013087">
    <property type="entry name" value="Znf_C2H2_type"/>
</dbReference>
<feature type="domain" description="C2H2-type" evidence="2">
    <location>
        <begin position="367"/>
        <end position="393"/>
    </location>
</feature>
<evidence type="ECO:0000313" key="4">
    <source>
        <dbReference type="Proteomes" id="UP001301769"/>
    </source>
</evidence>
<dbReference type="EMBL" id="MU858161">
    <property type="protein sequence ID" value="KAK4210956.1"/>
    <property type="molecule type" value="Genomic_DNA"/>
</dbReference>